<dbReference type="Pfam" id="PF00868">
    <property type="entry name" value="Transglut_N"/>
    <property type="match status" value="1"/>
</dbReference>
<dbReference type="AlphaFoldDB" id="A0A8W8K0X3"/>
<evidence type="ECO:0000259" key="2">
    <source>
        <dbReference type="Pfam" id="PF00868"/>
    </source>
</evidence>
<feature type="domain" description="Transglutaminase N-terminal" evidence="2">
    <location>
        <begin position="9"/>
        <end position="70"/>
    </location>
</feature>
<name>A0A8W8K0X3_MAGGI</name>
<sequence>EISLRPKCLDLQRTMNREAHRTCSYEIPNLILRRGQTFDMSIAFDRVFSEQDDTFTLQFVTGRTMSTSHASIFSSEY</sequence>
<dbReference type="Gene3D" id="2.60.40.10">
    <property type="entry name" value="Immunoglobulins"/>
    <property type="match status" value="1"/>
</dbReference>
<dbReference type="InterPro" id="IPR050779">
    <property type="entry name" value="Transglutaminase"/>
</dbReference>
<evidence type="ECO:0000313" key="3">
    <source>
        <dbReference type="EnsemblMetazoa" id="G21172.16:cds"/>
    </source>
</evidence>
<dbReference type="GO" id="GO:0003810">
    <property type="term" value="F:protein-glutamine gamma-glutamyltransferase activity"/>
    <property type="evidence" value="ECO:0007669"/>
    <property type="project" value="TreeGrafter"/>
</dbReference>
<dbReference type="SUPFAM" id="SSF81296">
    <property type="entry name" value="E set domains"/>
    <property type="match status" value="1"/>
</dbReference>
<proteinExistence type="inferred from homology"/>
<comment type="similarity">
    <text evidence="1">Belongs to the transglutaminase superfamily. Transglutaminase family.</text>
</comment>
<evidence type="ECO:0000256" key="1">
    <source>
        <dbReference type="ARBA" id="ARBA00005968"/>
    </source>
</evidence>
<dbReference type="EnsemblMetazoa" id="G21172.16">
    <property type="protein sequence ID" value="G21172.16:cds"/>
    <property type="gene ID" value="G21172"/>
</dbReference>
<dbReference type="Proteomes" id="UP000005408">
    <property type="component" value="Unassembled WGS sequence"/>
</dbReference>
<dbReference type="PANTHER" id="PTHR11590">
    <property type="entry name" value="PROTEIN-GLUTAMINE GAMMA-GLUTAMYLTRANSFERASE"/>
    <property type="match status" value="1"/>
</dbReference>
<keyword evidence="4" id="KW-1185">Reference proteome</keyword>
<dbReference type="InterPro" id="IPR014756">
    <property type="entry name" value="Ig_E-set"/>
</dbReference>
<evidence type="ECO:0000313" key="4">
    <source>
        <dbReference type="Proteomes" id="UP000005408"/>
    </source>
</evidence>
<dbReference type="PANTHER" id="PTHR11590:SF40">
    <property type="entry name" value="HEMOCYTE PROTEIN-GLUTAMINE GAMMA-GLUTAMYLTRANSFERASE-LIKE PROTEIN"/>
    <property type="match status" value="1"/>
</dbReference>
<dbReference type="InterPro" id="IPR013783">
    <property type="entry name" value="Ig-like_fold"/>
</dbReference>
<accession>A0A8W8K0X3</accession>
<protein>
    <recommendedName>
        <fullName evidence="2">Transglutaminase N-terminal domain-containing protein</fullName>
    </recommendedName>
</protein>
<dbReference type="InterPro" id="IPR001102">
    <property type="entry name" value="Transglutaminase_N"/>
</dbReference>
<reference evidence="3" key="1">
    <citation type="submission" date="2022-08" db="UniProtKB">
        <authorList>
            <consortium name="EnsemblMetazoa"/>
        </authorList>
    </citation>
    <scope>IDENTIFICATION</scope>
    <source>
        <strain evidence="3">05x7-T-G4-1.051#20</strain>
    </source>
</reference>
<organism evidence="3 4">
    <name type="scientific">Magallana gigas</name>
    <name type="common">Pacific oyster</name>
    <name type="synonym">Crassostrea gigas</name>
    <dbReference type="NCBI Taxonomy" id="29159"/>
    <lineage>
        <taxon>Eukaryota</taxon>
        <taxon>Metazoa</taxon>
        <taxon>Spiralia</taxon>
        <taxon>Lophotrochozoa</taxon>
        <taxon>Mollusca</taxon>
        <taxon>Bivalvia</taxon>
        <taxon>Autobranchia</taxon>
        <taxon>Pteriomorphia</taxon>
        <taxon>Ostreida</taxon>
        <taxon>Ostreoidea</taxon>
        <taxon>Ostreidae</taxon>
        <taxon>Magallana</taxon>
    </lineage>
</organism>